<sequence>MRCLILPRLRPCSQNSSLSPTTAVMQLLIWGMGWQNWSRRLAPCGEKRKTAQGTAKVQAATAFHLNQREYE</sequence>
<evidence type="ECO:0000313" key="1">
    <source>
        <dbReference type="EMBL" id="KYN21707.1"/>
    </source>
</evidence>
<accession>A0A151J9L0</accession>
<evidence type="ECO:0000313" key="2">
    <source>
        <dbReference type="Proteomes" id="UP000078492"/>
    </source>
</evidence>
<proteinExistence type="predicted"/>
<name>A0A151J9L0_9HYME</name>
<dbReference type="Proteomes" id="UP000078492">
    <property type="component" value="Unassembled WGS sequence"/>
</dbReference>
<dbReference type="EMBL" id="KQ979403">
    <property type="protein sequence ID" value="KYN21707.1"/>
    <property type="molecule type" value="Genomic_DNA"/>
</dbReference>
<gene>
    <name evidence="1" type="ORF">ALC57_05909</name>
</gene>
<reference evidence="1 2" key="1">
    <citation type="submission" date="2015-09" db="EMBL/GenBank/DDBJ databases">
        <title>Trachymyrmex cornetzi WGS genome.</title>
        <authorList>
            <person name="Nygaard S."/>
            <person name="Hu H."/>
            <person name="Boomsma J."/>
            <person name="Zhang G."/>
        </authorList>
    </citation>
    <scope>NUCLEOTIDE SEQUENCE [LARGE SCALE GENOMIC DNA]</scope>
    <source>
        <strain evidence="1">Tcor2-1</strain>
        <tissue evidence="1">Whole body</tissue>
    </source>
</reference>
<protein>
    <submittedName>
        <fullName evidence="1">Uncharacterized protein</fullName>
    </submittedName>
</protein>
<dbReference type="AlphaFoldDB" id="A0A151J9L0"/>
<keyword evidence="2" id="KW-1185">Reference proteome</keyword>
<organism evidence="1 2">
    <name type="scientific">Trachymyrmex cornetzi</name>
    <dbReference type="NCBI Taxonomy" id="471704"/>
    <lineage>
        <taxon>Eukaryota</taxon>
        <taxon>Metazoa</taxon>
        <taxon>Ecdysozoa</taxon>
        <taxon>Arthropoda</taxon>
        <taxon>Hexapoda</taxon>
        <taxon>Insecta</taxon>
        <taxon>Pterygota</taxon>
        <taxon>Neoptera</taxon>
        <taxon>Endopterygota</taxon>
        <taxon>Hymenoptera</taxon>
        <taxon>Apocrita</taxon>
        <taxon>Aculeata</taxon>
        <taxon>Formicoidea</taxon>
        <taxon>Formicidae</taxon>
        <taxon>Myrmicinae</taxon>
        <taxon>Trachymyrmex</taxon>
    </lineage>
</organism>